<evidence type="ECO:0000313" key="2">
    <source>
        <dbReference type="Proteomes" id="UP000275408"/>
    </source>
</evidence>
<dbReference type="EMBL" id="RCHS01002919">
    <property type="protein sequence ID" value="RMX44970.1"/>
    <property type="molecule type" value="Genomic_DNA"/>
</dbReference>
<dbReference type="AlphaFoldDB" id="A0A3M6TU83"/>
<comment type="caution">
    <text evidence="1">The sequence shown here is derived from an EMBL/GenBank/DDBJ whole genome shotgun (WGS) entry which is preliminary data.</text>
</comment>
<keyword evidence="2" id="KW-1185">Reference proteome</keyword>
<proteinExistence type="predicted"/>
<evidence type="ECO:0000313" key="1">
    <source>
        <dbReference type="EMBL" id="RMX44970.1"/>
    </source>
</evidence>
<gene>
    <name evidence="1" type="ORF">pdam_00018177</name>
</gene>
<organism evidence="1 2">
    <name type="scientific">Pocillopora damicornis</name>
    <name type="common">Cauliflower coral</name>
    <name type="synonym">Millepora damicornis</name>
    <dbReference type="NCBI Taxonomy" id="46731"/>
    <lineage>
        <taxon>Eukaryota</taxon>
        <taxon>Metazoa</taxon>
        <taxon>Cnidaria</taxon>
        <taxon>Anthozoa</taxon>
        <taxon>Hexacorallia</taxon>
        <taxon>Scleractinia</taxon>
        <taxon>Astrocoeniina</taxon>
        <taxon>Pocilloporidae</taxon>
        <taxon>Pocillopora</taxon>
    </lineage>
</organism>
<protein>
    <submittedName>
        <fullName evidence="1">Uncharacterized protein</fullName>
    </submittedName>
</protein>
<name>A0A3M6TU83_POCDA</name>
<dbReference type="Proteomes" id="UP000275408">
    <property type="component" value="Unassembled WGS sequence"/>
</dbReference>
<accession>A0A3M6TU83</accession>
<reference evidence="1 2" key="1">
    <citation type="journal article" date="2018" name="Sci. Rep.">
        <title>Comparative analysis of the Pocillopora damicornis genome highlights role of immune system in coral evolution.</title>
        <authorList>
            <person name="Cunning R."/>
            <person name="Bay R.A."/>
            <person name="Gillette P."/>
            <person name="Baker A.C."/>
            <person name="Traylor-Knowles N."/>
        </authorList>
    </citation>
    <scope>NUCLEOTIDE SEQUENCE [LARGE SCALE GENOMIC DNA]</scope>
    <source>
        <strain evidence="1">RSMAS</strain>
        <tissue evidence="1">Whole animal</tissue>
    </source>
</reference>
<sequence>MSDCKLVKTSSDSATLTGLIARIGWVAKKVIKEPMISDPSSNLMKYVKFTVVIAASIAAKQYLEDEKILQS</sequence>